<dbReference type="InterPro" id="IPR029044">
    <property type="entry name" value="Nucleotide-diphossugar_trans"/>
</dbReference>
<dbReference type="RefSeq" id="WP_378048947.1">
    <property type="nucleotide sequence ID" value="NZ_JBHMDN010000019.1"/>
</dbReference>
<reference evidence="4" key="1">
    <citation type="journal article" date="2019" name="Int. J. Syst. Evol. Microbiol.">
        <title>The Global Catalogue of Microorganisms (GCM) 10K type strain sequencing project: providing services to taxonomists for standard genome sequencing and annotation.</title>
        <authorList>
            <consortium name="The Broad Institute Genomics Platform"/>
            <consortium name="The Broad Institute Genome Sequencing Center for Infectious Disease"/>
            <person name="Wu L."/>
            <person name="Ma J."/>
        </authorList>
    </citation>
    <scope>NUCLEOTIDE SEQUENCE [LARGE SCALE GENOMIC DNA]</scope>
    <source>
        <strain evidence="4">KCTC 12907</strain>
    </source>
</reference>
<sequence>MSQSAENKISIITATYNSERYLEDTIKSVLQQSAYDRLEFIIVDGGSTDRTLNIISVYRDLIHIVISEPDAGIYDAFNKGIRAATGNIVYFLNSDDYLHDKTVISDVLAEFDSDPSNRAIYGHVLIVNEKIGLYKPYGHKTTLANLQLGRNITHQAIFVKKSVFDEFGLFELKYRIASDFDANVKLFKKYEANCVFINRAIAVFRTGGTSTDIANLEEVRRDLVQICTKHFGKSVLQPLTRGEMNGGHYKKWVETLLLDDKPISKTAFNRGIRSVAIFGTIDLSLYMLIDLEKSGIQVQAFLDNDRKIQGASIRGITVYAPEWLVDHGRRIDAIILAFEYDYDAEIRDQISNLLGEAAPPIYSWKQFVVWNQ</sequence>
<dbReference type="EC" id="2.4.-.-" evidence="3"/>
<dbReference type="CDD" id="cd06433">
    <property type="entry name" value="GT_2_WfgS_like"/>
    <property type="match status" value="1"/>
</dbReference>
<organism evidence="3 4">
    <name type="scientific">Cohnella cellulosilytica</name>
    <dbReference type="NCBI Taxonomy" id="986710"/>
    <lineage>
        <taxon>Bacteria</taxon>
        <taxon>Bacillati</taxon>
        <taxon>Bacillota</taxon>
        <taxon>Bacilli</taxon>
        <taxon>Bacillales</taxon>
        <taxon>Paenibacillaceae</taxon>
        <taxon>Cohnella</taxon>
    </lineage>
</organism>
<keyword evidence="3" id="KW-0808">Transferase</keyword>
<dbReference type="EMBL" id="JBHTAI010000032">
    <property type="protein sequence ID" value="MFC7153290.1"/>
    <property type="molecule type" value="Genomic_DNA"/>
</dbReference>
<feature type="domain" description="Glycosyltransferase 2-like" evidence="2">
    <location>
        <begin position="10"/>
        <end position="138"/>
    </location>
</feature>
<keyword evidence="3" id="KW-0328">Glycosyltransferase</keyword>
<dbReference type="SUPFAM" id="SSF53448">
    <property type="entry name" value="Nucleotide-diphospho-sugar transferases"/>
    <property type="match status" value="1"/>
</dbReference>
<proteinExistence type="inferred from homology"/>
<dbReference type="InterPro" id="IPR001173">
    <property type="entry name" value="Glyco_trans_2-like"/>
</dbReference>
<evidence type="ECO:0000313" key="3">
    <source>
        <dbReference type="EMBL" id="MFC7153290.1"/>
    </source>
</evidence>
<protein>
    <submittedName>
        <fullName evidence="3">Glycosyltransferase</fullName>
        <ecNumber evidence="3">2.4.-.-</ecNumber>
    </submittedName>
</protein>
<gene>
    <name evidence="3" type="ORF">ACFQMJ_32605</name>
</gene>
<dbReference type="Gene3D" id="3.90.550.10">
    <property type="entry name" value="Spore Coat Polysaccharide Biosynthesis Protein SpsA, Chain A"/>
    <property type="match status" value="1"/>
</dbReference>
<evidence type="ECO:0000259" key="2">
    <source>
        <dbReference type="Pfam" id="PF00535"/>
    </source>
</evidence>
<evidence type="ECO:0000313" key="4">
    <source>
        <dbReference type="Proteomes" id="UP001596378"/>
    </source>
</evidence>
<dbReference type="PANTHER" id="PTHR22916">
    <property type="entry name" value="GLYCOSYLTRANSFERASE"/>
    <property type="match status" value="1"/>
</dbReference>
<dbReference type="Proteomes" id="UP001596378">
    <property type="component" value="Unassembled WGS sequence"/>
</dbReference>
<keyword evidence="4" id="KW-1185">Reference proteome</keyword>
<accession>A0ABW2FJF4</accession>
<dbReference type="GO" id="GO:0016757">
    <property type="term" value="F:glycosyltransferase activity"/>
    <property type="evidence" value="ECO:0007669"/>
    <property type="project" value="UniProtKB-KW"/>
</dbReference>
<name>A0ABW2FJF4_9BACL</name>
<comment type="similarity">
    <text evidence="1">Belongs to the glycosyltransferase 2 family.</text>
</comment>
<comment type="caution">
    <text evidence="3">The sequence shown here is derived from an EMBL/GenBank/DDBJ whole genome shotgun (WGS) entry which is preliminary data.</text>
</comment>
<dbReference type="PANTHER" id="PTHR22916:SF3">
    <property type="entry name" value="UDP-GLCNAC:BETAGAL BETA-1,3-N-ACETYLGLUCOSAMINYLTRANSFERASE-LIKE PROTEIN 1"/>
    <property type="match status" value="1"/>
</dbReference>
<evidence type="ECO:0000256" key="1">
    <source>
        <dbReference type="ARBA" id="ARBA00006739"/>
    </source>
</evidence>
<dbReference type="Pfam" id="PF00535">
    <property type="entry name" value="Glycos_transf_2"/>
    <property type="match status" value="1"/>
</dbReference>